<protein>
    <submittedName>
        <fullName evidence="1">Uncharacterized protein</fullName>
    </submittedName>
</protein>
<evidence type="ECO:0000313" key="2">
    <source>
        <dbReference type="Proteomes" id="UP001055072"/>
    </source>
</evidence>
<sequence length="185" mass="20837">MPRSQRSNSVVSTESRRRRPSRYRPPSPSDPTCPYTHSQTIASTIAQQWASEPESVRQAYSVAEQDVVEEFEVEEILMRSAKARKRARARRAKWIATHEPIVFIEMEMQELGALSSEPEPECMIETREGDVVRTEEGVVPGQGDDSQEIERAMSIELSDGGQLGTPAEEVESQRNSTDHPRTVKP</sequence>
<comment type="caution">
    <text evidence="1">The sequence shown here is derived from an EMBL/GenBank/DDBJ whole genome shotgun (WGS) entry which is preliminary data.</text>
</comment>
<name>A0ACB8U490_9APHY</name>
<gene>
    <name evidence="1" type="ORF">BDY19DRAFT_993731</name>
</gene>
<proteinExistence type="predicted"/>
<dbReference type="Proteomes" id="UP001055072">
    <property type="component" value="Unassembled WGS sequence"/>
</dbReference>
<keyword evidence="2" id="KW-1185">Reference proteome</keyword>
<accession>A0ACB8U490</accession>
<reference evidence="1" key="1">
    <citation type="journal article" date="2021" name="Environ. Microbiol.">
        <title>Gene family expansions and transcriptome signatures uncover fungal adaptations to wood decay.</title>
        <authorList>
            <person name="Hage H."/>
            <person name="Miyauchi S."/>
            <person name="Viragh M."/>
            <person name="Drula E."/>
            <person name="Min B."/>
            <person name="Chaduli D."/>
            <person name="Navarro D."/>
            <person name="Favel A."/>
            <person name="Norest M."/>
            <person name="Lesage-Meessen L."/>
            <person name="Balint B."/>
            <person name="Merenyi Z."/>
            <person name="de Eugenio L."/>
            <person name="Morin E."/>
            <person name="Martinez A.T."/>
            <person name="Baldrian P."/>
            <person name="Stursova M."/>
            <person name="Martinez M.J."/>
            <person name="Novotny C."/>
            <person name="Magnuson J.K."/>
            <person name="Spatafora J.W."/>
            <person name="Maurice S."/>
            <person name="Pangilinan J."/>
            <person name="Andreopoulos W."/>
            <person name="LaButti K."/>
            <person name="Hundley H."/>
            <person name="Na H."/>
            <person name="Kuo A."/>
            <person name="Barry K."/>
            <person name="Lipzen A."/>
            <person name="Henrissat B."/>
            <person name="Riley R."/>
            <person name="Ahrendt S."/>
            <person name="Nagy L.G."/>
            <person name="Grigoriev I.V."/>
            <person name="Martin F."/>
            <person name="Rosso M.N."/>
        </authorList>
    </citation>
    <scope>NUCLEOTIDE SEQUENCE</scope>
    <source>
        <strain evidence="1">CBS 384.51</strain>
    </source>
</reference>
<evidence type="ECO:0000313" key="1">
    <source>
        <dbReference type="EMBL" id="KAI0088914.1"/>
    </source>
</evidence>
<dbReference type="EMBL" id="MU274912">
    <property type="protein sequence ID" value="KAI0088914.1"/>
    <property type="molecule type" value="Genomic_DNA"/>
</dbReference>
<organism evidence="1 2">
    <name type="scientific">Irpex rosettiformis</name>
    <dbReference type="NCBI Taxonomy" id="378272"/>
    <lineage>
        <taxon>Eukaryota</taxon>
        <taxon>Fungi</taxon>
        <taxon>Dikarya</taxon>
        <taxon>Basidiomycota</taxon>
        <taxon>Agaricomycotina</taxon>
        <taxon>Agaricomycetes</taxon>
        <taxon>Polyporales</taxon>
        <taxon>Irpicaceae</taxon>
        <taxon>Irpex</taxon>
    </lineage>
</organism>